<keyword evidence="6 8" id="KW-0811">Translocation</keyword>
<dbReference type="InterPro" id="IPR038379">
    <property type="entry name" value="SecE_sf"/>
</dbReference>
<name>A0A926IPB1_9BACT</name>
<dbReference type="GO" id="GO:0006605">
    <property type="term" value="P:protein targeting"/>
    <property type="evidence" value="ECO:0007669"/>
    <property type="project" value="UniProtKB-UniRule"/>
</dbReference>
<dbReference type="RefSeq" id="WP_369411000.1">
    <property type="nucleotide sequence ID" value="NZ_JACRTF010000001.1"/>
</dbReference>
<comment type="similarity">
    <text evidence="8">Belongs to the SecE/SEC61-gamma family.</text>
</comment>
<dbReference type="GO" id="GO:0043952">
    <property type="term" value="P:protein transport by the Sec complex"/>
    <property type="evidence" value="ECO:0007669"/>
    <property type="project" value="UniProtKB-UniRule"/>
</dbReference>
<keyword evidence="3 8" id="KW-0812">Transmembrane</keyword>
<keyword evidence="5 8" id="KW-1133">Transmembrane helix</keyword>
<evidence type="ECO:0000256" key="2">
    <source>
        <dbReference type="ARBA" id="ARBA00022448"/>
    </source>
</evidence>
<sequence>MKKVFTYIKESYDELVHKVSWPTYSELTSSAVAVLYASLIIAVVVFLLDLCFQNLMENLIYPH</sequence>
<reference evidence="9" key="1">
    <citation type="submission" date="2020-08" db="EMBL/GenBank/DDBJ databases">
        <title>Genome public.</title>
        <authorList>
            <person name="Liu C."/>
            <person name="Sun Q."/>
        </authorList>
    </citation>
    <scope>NUCLEOTIDE SEQUENCE</scope>
    <source>
        <strain evidence="9">N12</strain>
    </source>
</reference>
<feature type="transmembrane region" description="Helical" evidence="8">
    <location>
        <begin position="31"/>
        <end position="52"/>
    </location>
</feature>
<organism evidence="9 10">
    <name type="scientific">Jilunia laotingensis</name>
    <dbReference type="NCBI Taxonomy" id="2763675"/>
    <lineage>
        <taxon>Bacteria</taxon>
        <taxon>Pseudomonadati</taxon>
        <taxon>Bacteroidota</taxon>
        <taxon>Bacteroidia</taxon>
        <taxon>Bacteroidales</taxon>
        <taxon>Bacteroidaceae</taxon>
        <taxon>Jilunia</taxon>
    </lineage>
</organism>
<evidence type="ECO:0000256" key="8">
    <source>
        <dbReference type="HAMAP-Rule" id="MF_00422"/>
    </source>
</evidence>
<comment type="caution">
    <text evidence="9">The sequence shown here is derived from an EMBL/GenBank/DDBJ whole genome shotgun (WGS) entry which is preliminary data.</text>
</comment>
<dbReference type="NCBIfam" id="TIGR00964">
    <property type="entry name" value="secE_bact"/>
    <property type="match status" value="1"/>
</dbReference>
<evidence type="ECO:0000256" key="5">
    <source>
        <dbReference type="ARBA" id="ARBA00022989"/>
    </source>
</evidence>
<dbReference type="InterPro" id="IPR005807">
    <property type="entry name" value="SecE_bac"/>
</dbReference>
<evidence type="ECO:0000256" key="3">
    <source>
        <dbReference type="ARBA" id="ARBA00022692"/>
    </source>
</evidence>
<evidence type="ECO:0000313" key="10">
    <source>
        <dbReference type="Proteomes" id="UP000651085"/>
    </source>
</evidence>
<dbReference type="InterPro" id="IPR001901">
    <property type="entry name" value="Translocase_SecE/Sec61-g"/>
</dbReference>
<dbReference type="GO" id="GO:0009306">
    <property type="term" value="P:protein secretion"/>
    <property type="evidence" value="ECO:0007669"/>
    <property type="project" value="UniProtKB-UniRule"/>
</dbReference>
<evidence type="ECO:0000256" key="7">
    <source>
        <dbReference type="ARBA" id="ARBA00023136"/>
    </source>
</evidence>
<dbReference type="GO" id="GO:0065002">
    <property type="term" value="P:intracellular protein transmembrane transport"/>
    <property type="evidence" value="ECO:0007669"/>
    <property type="project" value="UniProtKB-UniRule"/>
</dbReference>
<evidence type="ECO:0000313" key="9">
    <source>
        <dbReference type="EMBL" id="MBC8593099.1"/>
    </source>
</evidence>
<keyword evidence="7 8" id="KW-0472">Membrane</keyword>
<dbReference type="Gene3D" id="1.20.5.1030">
    <property type="entry name" value="Preprotein translocase secy subunit"/>
    <property type="match status" value="1"/>
</dbReference>
<evidence type="ECO:0000256" key="6">
    <source>
        <dbReference type="ARBA" id="ARBA00023010"/>
    </source>
</evidence>
<keyword evidence="8" id="KW-1003">Cell membrane</keyword>
<proteinExistence type="inferred from homology"/>
<dbReference type="Proteomes" id="UP000651085">
    <property type="component" value="Unassembled WGS sequence"/>
</dbReference>
<evidence type="ECO:0000256" key="4">
    <source>
        <dbReference type="ARBA" id="ARBA00022927"/>
    </source>
</evidence>
<dbReference type="HAMAP" id="MF_00422">
    <property type="entry name" value="SecE"/>
    <property type="match status" value="1"/>
</dbReference>
<accession>A0A926IPB1</accession>
<protein>
    <recommendedName>
        <fullName evidence="8">Protein translocase subunit SecE</fullName>
    </recommendedName>
</protein>
<evidence type="ECO:0000256" key="1">
    <source>
        <dbReference type="ARBA" id="ARBA00004370"/>
    </source>
</evidence>
<gene>
    <name evidence="8 9" type="primary">secE</name>
    <name evidence="9" type="ORF">H8744_07500</name>
</gene>
<dbReference type="AlphaFoldDB" id="A0A926IPB1"/>
<dbReference type="GO" id="GO:0005886">
    <property type="term" value="C:plasma membrane"/>
    <property type="evidence" value="ECO:0007669"/>
    <property type="project" value="UniProtKB-SubCell"/>
</dbReference>
<keyword evidence="4 8" id="KW-0653">Protein transport</keyword>
<dbReference type="EMBL" id="JACRTF010000001">
    <property type="protein sequence ID" value="MBC8593099.1"/>
    <property type="molecule type" value="Genomic_DNA"/>
</dbReference>
<keyword evidence="10" id="KW-1185">Reference proteome</keyword>
<comment type="function">
    <text evidence="8">Essential subunit of the Sec protein translocation channel SecYEG. Clamps together the 2 halves of SecY. May contact the channel plug during translocation.</text>
</comment>
<comment type="subunit">
    <text evidence="8">Component of the Sec protein translocase complex. Heterotrimer consisting of SecY, SecE and SecG subunits. The heterotrimers can form oligomers, although 1 heterotrimer is thought to be able to translocate proteins. Interacts with the ribosome. Interacts with SecDF, and other proteins may be involved. Interacts with SecA.</text>
</comment>
<comment type="subcellular location">
    <subcellularLocation>
        <location evidence="8">Cell membrane</location>
        <topology evidence="8">Single-pass membrane protein</topology>
    </subcellularLocation>
    <subcellularLocation>
        <location evidence="1">Membrane</location>
    </subcellularLocation>
</comment>
<dbReference type="GO" id="GO:0008320">
    <property type="term" value="F:protein transmembrane transporter activity"/>
    <property type="evidence" value="ECO:0007669"/>
    <property type="project" value="UniProtKB-UniRule"/>
</dbReference>
<dbReference type="Pfam" id="PF00584">
    <property type="entry name" value="SecE"/>
    <property type="match status" value="1"/>
</dbReference>
<keyword evidence="2 8" id="KW-0813">Transport</keyword>